<feature type="transmembrane region" description="Helical" evidence="1">
    <location>
        <begin position="6"/>
        <end position="36"/>
    </location>
</feature>
<dbReference type="Proteomes" id="UP000306740">
    <property type="component" value="Unassembled WGS sequence"/>
</dbReference>
<protein>
    <recommendedName>
        <fullName evidence="4">GAP family protein</fullName>
    </recommendedName>
</protein>
<dbReference type="EMBL" id="VDFR01000206">
    <property type="protein sequence ID" value="TNC31269.1"/>
    <property type="molecule type" value="Genomic_DNA"/>
</dbReference>
<evidence type="ECO:0000313" key="3">
    <source>
        <dbReference type="Proteomes" id="UP000306740"/>
    </source>
</evidence>
<keyword evidence="1" id="KW-1133">Transmembrane helix</keyword>
<sequence length="237" mass="25493">MISDLASVIGAVVSLVLLGLATGFSPSLIALQVAVLGSEGRAGVHGRVVAAGVATGALLLTALFQVFNPDAWSRVLRGKVETFVLQQYFDEVAGVLFVIAGIWVLRHRRPEDTAREPHRTARVGRGGGRELFGFAVATTVISVSGAASTYLVVRLAREDDRALMVQLLVYLGFAAAAAFPYLLMVWAQERLPALATATDRMVAWVRSRRWRTLGGWALVVVGVLLFVAAITDYFGLR</sequence>
<dbReference type="OrthoDB" id="3829231at2"/>
<feature type="transmembrane region" description="Helical" evidence="1">
    <location>
        <begin position="163"/>
        <end position="183"/>
    </location>
</feature>
<evidence type="ECO:0000313" key="2">
    <source>
        <dbReference type="EMBL" id="TNC31269.1"/>
    </source>
</evidence>
<keyword evidence="1" id="KW-0812">Transmembrane</keyword>
<proteinExistence type="predicted"/>
<reference evidence="2 3" key="1">
    <citation type="submission" date="2019-05" db="EMBL/GenBank/DDBJ databases">
        <title>Mumia sp. nov., isolated from the intestinal contents of plateau pika (Ochotona curzoniae) in the Qinghai-Tibet plateau of China.</title>
        <authorList>
            <person name="Tian Z."/>
        </authorList>
    </citation>
    <scope>NUCLEOTIDE SEQUENCE [LARGE SCALE GENOMIC DNA]</scope>
    <source>
        <strain evidence="3">527</strain>
    </source>
</reference>
<feature type="transmembrane region" description="Helical" evidence="1">
    <location>
        <begin position="48"/>
        <end position="67"/>
    </location>
</feature>
<dbReference type="AlphaFoldDB" id="A0A5C4MAY5"/>
<accession>A0A5C4MAY5</accession>
<evidence type="ECO:0000256" key="1">
    <source>
        <dbReference type="SAM" id="Phobius"/>
    </source>
</evidence>
<evidence type="ECO:0008006" key="4">
    <source>
        <dbReference type="Google" id="ProtNLM"/>
    </source>
</evidence>
<comment type="caution">
    <text evidence="2">The sequence shown here is derived from an EMBL/GenBank/DDBJ whole genome shotgun (WGS) entry which is preliminary data.</text>
</comment>
<gene>
    <name evidence="2" type="ORF">FHE65_31840</name>
</gene>
<organism evidence="2 3">
    <name type="scientific">Mumia zhuanghuii</name>
    <dbReference type="NCBI Taxonomy" id="2585211"/>
    <lineage>
        <taxon>Bacteria</taxon>
        <taxon>Bacillati</taxon>
        <taxon>Actinomycetota</taxon>
        <taxon>Actinomycetes</taxon>
        <taxon>Propionibacteriales</taxon>
        <taxon>Nocardioidaceae</taxon>
        <taxon>Mumia</taxon>
    </lineage>
</organism>
<feature type="transmembrane region" description="Helical" evidence="1">
    <location>
        <begin position="131"/>
        <end position="151"/>
    </location>
</feature>
<feature type="transmembrane region" description="Helical" evidence="1">
    <location>
        <begin position="87"/>
        <end position="105"/>
    </location>
</feature>
<keyword evidence="1" id="KW-0472">Membrane</keyword>
<dbReference type="RefSeq" id="WP_139086382.1">
    <property type="nucleotide sequence ID" value="NZ_VDFR01000206.1"/>
</dbReference>
<name>A0A5C4MAY5_9ACTN</name>
<feature type="transmembrane region" description="Helical" evidence="1">
    <location>
        <begin position="216"/>
        <end position="236"/>
    </location>
</feature>